<name>A0A5D3FWN8_9ACTN</name>
<feature type="compositionally biased region" description="Low complexity" evidence="1">
    <location>
        <begin position="22"/>
        <end position="38"/>
    </location>
</feature>
<protein>
    <submittedName>
        <fullName evidence="3">DUF4407 domain-containing protein</fullName>
    </submittedName>
</protein>
<evidence type="ECO:0000256" key="2">
    <source>
        <dbReference type="SAM" id="Phobius"/>
    </source>
</evidence>
<accession>A0A5D3FWN8</accession>
<dbReference type="AlphaFoldDB" id="A0A5D3FWN8"/>
<feature type="compositionally biased region" description="Low complexity" evidence="1">
    <location>
        <begin position="48"/>
        <end position="63"/>
    </location>
</feature>
<comment type="caution">
    <text evidence="3">The sequence shown here is derived from an EMBL/GenBank/DDBJ whole genome shotgun (WGS) entry which is preliminary data.</text>
</comment>
<feature type="transmembrane region" description="Helical" evidence="2">
    <location>
        <begin position="132"/>
        <end position="149"/>
    </location>
</feature>
<keyword evidence="2" id="KW-0472">Membrane</keyword>
<feature type="compositionally biased region" description="Polar residues" evidence="1">
    <location>
        <begin position="484"/>
        <end position="500"/>
    </location>
</feature>
<keyword evidence="2" id="KW-0812">Transmembrane</keyword>
<dbReference type="InterPro" id="IPR025519">
    <property type="entry name" value="DUF4407"/>
</dbReference>
<reference evidence="3 4" key="1">
    <citation type="submission" date="2019-08" db="EMBL/GenBank/DDBJ databases">
        <title>Actinomadura sp. nov. CYP1-5 isolated from mountain soil.</title>
        <authorList>
            <person name="Songsumanus A."/>
            <person name="Kuncharoen N."/>
            <person name="Kudo T."/>
            <person name="Yuki M."/>
            <person name="Igarashi Y."/>
            <person name="Tanasupawat S."/>
        </authorList>
    </citation>
    <scope>NUCLEOTIDE SEQUENCE [LARGE SCALE GENOMIC DNA]</scope>
    <source>
        <strain evidence="3 4">CYP1-5</strain>
    </source>
</reference>
<organism evidence="3 4">
    <name type="scientific">Actinomadura decatromicini</name>
    <dbReference type="NCBI Taxonomy" id="2604572"/>
    <lineage>
        <taxon>Bacteria</taxon>
        <taxon>Bacillati</taxon>
        <taxon>Actinomycetota</taxon>
        <taxon>Actinomycetes</taxon>
        <taxon>Streptosporangiales</taxon>
        <taxon>Thermomonosporaceae</taxon>
        <taxon>Actinomadura</taxon>
    </lineage>
</organism>
<sequence length="510" mass="56363">MKDESASPRPPRKPPKAKAKGAKNSGGSARAGSSGNASSKKRGRSPSKKPGTTPKRTPKRGTSGSRPQARRDTSAGRWPSRFVIALTGGRREYMNANEQIRCVNLGMLMIFTTALAIGSATALAAMATHRSMLAMLPVGLFFGGFVFFIDRSVTSYVPNYRNVRFVTKKSVRTVKAPLGEVKLPSETTLEVKKDPPGHGWGVIGPRIAIAVVASLLVSEIVLTYIFQDLIGQQLDNDHGAQITTSQERLDREYRGRVQPFQKEIDKAKAYEKKVSEDYTARERQADCQLQGTCGLAGAGPLFTEAKNSLDALRQQKEQAHGAVVDAEKKNQPQIDRLNAERDRRKSEVVSDTGAVEGLLAKEEAFWSLTKSSGVVLFFRVMLALLLLAIDLSPIIYKLSHKAEVHDQRVRDENLRDRIRSFWENLGDDTPGGGPGGGPPDPATALKEQMQTQRTIMAYLHRQALTRLRQRAEEKTLRLKLKQQYEAQQRRATTKRATVSDLNARRKKHGA</sequence>
<dbReference type="Pfam" id="PF14362">
    <property type="entry name" value="DUF4407"/>
    <property type="match status" value="1"/>
</dbReference>
<feature type="region of interest" description="Disordered" evidence="1">
    <location>
        <begin position="1"/>
        <end position="77"/>
    </location>
</feature>
<evidence type="ECO:0000313" key="4">
    <source>
        <dbReference type="Proteomes" id="UP000323505"/>
    </source>
</evidence>
<proteinExistence type="predicted"/>
<evidence type="ECO:0000256" key="1">
    <source>
        <dbReference type="SAM" id="MobiDB-lite"/>
    </source>
</evidence>
<feature type="region of interest" description="Disordered" evidence="1">
    <location>
        <begin position="484"/>
        <end position="510"/>
    </location>
</feature>
<feature type="region of interest" description="Disordered" evidence="1">
    <location>
        <begin position="423"/>
        <end position="444"/>
    </location>
</feature>
<feature type="transmembrane region" description="Helical" evidence="2">
    <location>
        <begin position="105"/>
        <end position="125"/>
    </location>
</feature>
<keyword evidence="4" id="KW-1185">Reference proteome</keyword>
<dbReference type="Proteomes" id="UP000323505">
    <property type="component" value="Unassembled WGS sequence"/>
</dbReference>
<dbReference type="EMBL" id="VSRQ01000001">
    <property type="protein sequence ID" value="TYK52458.1"/>
    <property type="molecule type" value="Genomic_DNA"/>
</dbReference>
<evidence type="ECO:0000313" key="3">
    <source>
        <dbReference type="EMBL" id="TYK52458.1"/>
    </source>
</evidence>
<keyword evidence="2" id="KW-1133">Transmembrane helix</keyword>
<feature type="compositionally biased region" description="Basic residues" evidence="1">
    <location>
        <begin position="10"/>
        <end position="21"/>
    </location>
</feature>
<feature type="transmembrane region" description="Helical" evidence="2">
    <location>
        <begin position="376"/>
        <end position="396"/>
    </location>
</feature>
<gene>
    <name evidence="3" type="ORF">FXF68_01355</name>
</gene>